<evidence type="ECO:0000313" key="3">
    <source>
        <dbReference type="EMBL" id="TDQ01397.1"/>
    </source>
</evidence>
<proteinExistence type="predicted"/>
<keyword evidence="1" id="KW-0238">DNA-binding</keyword>
<reference evidence="3 4" key="1">
    <citation type="submission" date="2019-03" db="EMBL/GenBank/DDBJ databases">
        <title>Genomic Encyclopedia of Type Strains, Phase IV (KMG-IV): sequencing the most valuable type-strain genomes for metagenomic binning, comparative biology and taxonomic classification.</title>
        <authorList>
            <person name="Goeker M."/>
        </authorList>
    </citation>
    <scope>NUCLEOTIDE SEQUENCE [LARGE SCALE GENOMIC DNA]</scope>
    <source>
        <strain evidence="3 4">DSM 45361</strain>
    </source>
</reference>
<dbReference type="InterPro" id="IPR001387">
    <property type="entry name" value="Cro/C1-type_HTH"/>
</dbReference>
<dbReference type="SMART" id="SM00530">
    <property type="entry name" value="HTH_XRE"/>
    <property type="match status" value="2"/>
</dbReference>
<dbReference type="PROSITE" id="PS50943">
    <property type="entry name" value="HTH_CROC1"/>
    <property type="match status" value="1"/>
</dbReference>
<dbReference type="SUPFAM" id="SSF48452">
    <property type="entry name" value="TPR-like"/>
    <property type="match status" value="1"/>
</dbReference>
<sequence length="562" mass="62452">MGREGQRRSVESRTCGCGTRLSVWNPGTRCSACERMHVETMTRDEPPMMPYEFWTSPRFRSAFEARDMGKILRLFRTAEDHHDQFGPDGISQDLLAIWLRTTQTQISLLENGKSVVDSMSKMIRWAETLSIPNDLLWFDLTTTNRVPVDPKLDDEQGTPRRVGLAVARKAAGLSQEQLAERLHVDRSTIMRWESGQHVPQPYLWPKLAKVLEISRDRLAELLNKPAGPESGPIAEQSDRGYVNRRGFLGTSAGALLGFSAAMHPRLRFSVGESDIRYLLDRTARLRRLDNYLGGRDTYQTYLSELTSTVEYFAHSSSTADIRARLLGVISEQAQLAGWAAFDAGMHAEATGHYRRSLDAAKEAGDAALAGNALAFLAYQDVSASSPNIELAEASFATAEKHATPKVRALLLERKALTYASAKDGYATEKALSDARTALNTETTRAEPDWVFWVDENEIDIMSGRCWTELGQPSRAISVLDKALAKFDSTQARDKSLYSASLAHALIDNNEIERAAAVTIECIQLAEGVASVRPGMHIGSVVHRLRMHRALPRVAEVFEMAQN</sequence>
<evidence type="ECO:0000313" key="4">
    <source>
        <dbReference type="Proteomes" id="UP000295444"/>
    </source>
</evidence>
<dbReference type="Proteomes" id="UP000295444">
    <property type="component" value="Unassembled WGS sequence"/>
</dbReference>
<dbReference type="OrthoDB" id="3213425at2"/>
<name>A0A4R6SIC8_LABRH</name>
<accession>A0A4R6SIC8</accession>
<protein>
    <submittedName>
        <fullName evidence="3">Helix-turn-helix protein</fullName>
    </submittedName>
</protein>
<evidence type="ECO:0000256" key="1">
    <source>
        <dbReference type="ARBA" id="ARBA00023125"/>
    </source>
</evidence>
<dbReference type="AlphaFoldDB" id="A0A4R6SIC8"/>
<dbReference type="CDD" id="cd00093">
    <property type="entry name" value="HTH_XRE"/>
    <property type="match status" value="1"/>
</dbReference>
<dbReference type="PANTHER" id="PTHR46558:SF3">
    <property type="entry name" value="TRANSCRIPTIONAL REGULATOR"/>
    <property type="match status" value="1"/>
</dbReference>
<dbReference type="Gene3D" id="1.10.260.40">
    <property type="entry name" value="lambda repressor-like DNA-binding domains"/>
    <property type="match status" value="1"/>
</dbReference>
<keyword evidence="4" id="KW-1185">Reference proteome</keyword>
<dbReference type="SUPFAM" id="SSF47413">
    <property type="entry name" value="lambda repressor-like DNA-binding domains"/>
    <property type="match status" value="1"/>
</dbReference>
<dbReference type="Pfam" id="PF01381">
    <property type="entry name" value="HTH_3"/>
    <property type="match status" value="1"/>
</dbReference>
<dbReference type="Gene3D" id="1.25.40.10">
    <property type="entry name" value="Tetratricopeptide repeat domain"/>
    <property type="match status" value="1"/>
</dbReference>
<dbReference type="EMBL" id="SNXZ01000002">
    <property type="protein sequence ID" value="TDQ01397.1"/>
    <property type="molecule type" value="Genomic_DNA"/>
</dbReference>
<comment type="caution">
    <text evidence="3">The sequence shown here is derived from an EMBL/GenBank/DDBJ whole genome shotgun (WGS) entry which is preliminary data.</text>
</comment>
<dbReference type="InterPro" id="IPR010982">
    <property type="entry name" value="Lambda_DNA-bd_dom_sf"/>
</dbReference>
<feature type="domain" description="HTH cro/C1-type" evidence="2">
    <location>
        <begin position="164"/>
        <end position="218"/>
    </location>
</feature>
<dbReference type="PANTHER" id="PTHR46558">
    <property type="entry name" value="TRACRIPTIONAL REGULATORY PROTEIN-RELATED-RELATED"/>
    <property type="match status" value="1"/>
</dbReference>
<organism evidence="3 4">
    <name type="scientific">Labedaea rhizosphaerae</name>
    <dbReference type="NCBI Taxonomy" id="598644"/>
    <lineage>
        <taxon>Bacteria</taxon>
        <taxon>Bacillati</taxon>
        <taxon>Actinomycetota</taxon>
        <taxon>Actinomycetes</taxon>
        <taxon>Pseudonocardiales</taxon>
        <taxon>Pseudonocardiaceae</taxon>
        <taxon>Labedaea</taxon>
    </lineage>
</organism>
<dbReference type="GO" id="GO:0003677">
    <property type="term" value="F:DNA binding"/>
    <property type="evidence" value="ECO:0007669"/>
    <property type="project" value="UniProtKB-KW"/>
</dbReference>
<dbReference type="InterPro" id="IPR011990">
    <property type="entry name" value="TPR-like_helical_dom_sf"/>
</dbReference>
<gene>
    <name evidence="3" type="ORF">EV186_1021265</name>
</gene>
<evidence type="ECO:0000259" key="2">
    <source>
        <dbReference type="PROSITE" id="PS50943"/>
    </source>
</evidence>